<comment type="caution">
    <text evidence="8">The sequence shown here is derived from an EMBL/GenBank/DDBJ whole genome shotgun (WGS) entry which is preliminary data.</text>
</comment>
<evidence type="ECO:0000256" key="1">
    <source>
        <dbReference type="ARBA" id="ARBA00004141"/>
    </source>
</evidence>
<feature type="transmembrane region" description="Helical" evidence="6">
    <location>
        <begin position="259"/>
        <end position="278"/>
    </location>
</feature>
<feature type="transmembrane region" description="Helical" evidence="6">
    <location>
        <begin position="81"/>
        <end position="96"/>
    </location>
</feature>
<evidence type="ECO:0000259" key="7">
    <source>
        <dbReference type="PROSITE" id="PS50850"/>
    </source>
</evidence>
<feature type="transmembrane region" description="Helical" evidence="6">
    <location>
        <begin position="50"/>
        <end position="69"/>
    </location>
</feature>
<feature type="transmembrane region" description="Helical" evidence="6">
    <location>
        <begin position="317"/>
        <end position="337"/>
    </location>
</feature>
<dbReference type="InterPro" id="IPR011701">
    <property type="entry name" value="MFS"/>
</dbReference>
<comment type="subcellular location">
    <subcellularLocation>
        <location evidence="1">Membrane</location>
        <topology evidence="1">Multi-pass membrane protein</topology>
    </subcellularLocation>
</comment>
<feature type="transmembrane region" description="Helical" evidence="6">
    <location>
        <begin position="138"/>
        <end position="160"/>
    </location>
</feature>
<dbReference type="PANTHER" id="PTHR23504:SF15">
    <property type="entry name" value="MAJOR FACILITATOR SUPERFAMILY (MFS) PROFILE DOMAIN-CONTAINING PROTEIN"/>
    <property type="match status" value="1"/>
</dbReference>
<keyword evidence="5 6" id="KW-0472">Membrane</keyword>
<evidence type="ECO:0000256" key="3">
    <source>
        <dbReference type="ARBA" id="ARBA00022692"/>
    </source>
</evidence>
<name>A0A841L3N4_9SPHN</name>
<dbReference type="InterPro" id="IPR001958">
    <property type="entry name" value="Tet-R_TetA/multi-R_MdtG-like"/>
</dbReference>
<organism evidence="8 9">
    <name type="scientific">Polymorphobacter multimanifer</name>
    <dbReference type="NCBI Taxonomy" id="1070431"/>
    <lineage>
        <taxon>Bacteria</taxon>
        <taxon>Pseudomonadati</taxon>
        <taxon>Pseudomonadota</taxon>
        <taxon>Alphaproteobacteria</taxon>
        <taxon>Sphingomonadales</taxon>
        <taxon>Sphingosinicellaceae</taxon>
        <taxon>Polymorphobacter</taxon>
    </lineage>
</organism>
<sequence>MTTTRPSAGALPMAQLLPLLLCVFIGLMGFGVVLPVFPYWGRALGAGPEIVTVALGAYSAGQFVAAPLWGKFSDRFGRRPALIGSLVGIMASYLVMAEAQDIWTLGAARLFGGLMAGNIGVAFAYVGDVVEGEARPRALGLLGAAFGMGFIFGPAIGGLVAGDAPGTADFRLVAHVAAAICAVGVVLVIVGLPESLGPERRKAVKDAGTGPTAREVMAAKPAVIALMVVAALVIGSAAMMETTFAMFADDQLGWSPRDVGLSFGLIGTISAVMQAGAAAPLARRFGARKVALFGIIGYALGLAGLGMTGLGDWAGDAMVLAALAVTALGVGIFNPAFQTMVAAATDDRDRGLVNGLTQGASAGGRILGPAVSGSIYAGVGIAAPFLGGAALMLVALVVAARGAMDGGADSDAVGRSGRSR</sequence>
<dbReference type="Pfam" id="PF07690">
    <property type="entry name" value="MFS_1"/>
    <property type="match status" value="1"/>
</dbReference>
<dbReference type="PANTHER" id="PTHR23504">
    <property type="entry name" value="MAJOR FACILITATOR SUPERFAMILY DOMAIN-CONTAINING PROTEIN 10"/>
    <property type="match status" value="1"/>
</dbReference>
<dbReference type="GO" id="GO:0016020">
    <property type="term" value="C:membrane"/>
    <property type="evidence" value="ECO:0007669"/>
    <property type="project" value="UniProtKB-SubCell"/>
</dbReference>
<dbReference type="Proteomes" id="UP000538147">
    <property type="component" value="Unassembled WGS sequence"/>
</dbReference>
<dbReference type="PRINTS" id="PR01035">
    <property type="entry name" value="TCRTETA"/>
</dbReference>
<feature type="transmembrane region" description="Helical" evidence="6">
    <location>
        <begin position="290"/>
        <end position="311"/>
    </location>
</feature>
<evidence type="ECO:0000313" key="9">
    <source>
        <dbReference type="Proteomes" id="UP000538147"/>
    </source>
</evidence>
<proteinExistence type="predicted"/>
<evidence type="ECO:0000256" key="6">
    <source>
        <dbReference type="SAM" id="Phobius"/>
    </source>
</evidence>
<dbReference type="SUPFAM" id="SSF103473">
    <property type="entry name" value="MFS general substrate transporter"/>
    <property type="match status" value="1"/>
</dbReference>
<dbReference type="InterPro" id="IPR020846">
    <property type="entry name" value="MFS_dom"/>
</dbReference>
<dbReference type="CDD" id="cd17330">
    <property type="entry name" value="MFS_SLC46_TetA_like"/>
    <property type="match status" value="1"/>
</dbReference>
<feature type="transmembrane region" description="Helical" evidence="6">
    <location>
        <begin position="223"/>
        <end position="247"/>
    </location>
</feature>
<keyword evidence="3 6" id="KW-0812">Transmembrane</keyword>
<feature type="transmembrane region" description="Helical" evidence="6">
    <location>
        <begin position="172"/>
        <end position="192"/>
    </location>
</feature>
<protein>
    <submittedName>
        <fullName evidence="8">DHA1 family tetracycline resistance protein-like MFS transporter</fullName>
    </submittedName>
</protein>
<feature type="transmembrane region" description="Helical" evidence="6">
    <location>
        <begin position="375"/>
        <end position="400"/>
    </location>
</feature>
<feature type="domain" description="Major facilitator superfamily (MFS) profile" evidence="7">
    <location>
        <begin position="15"/>
        <end position="407"/>
    </location>
</feature>
<keyword evidence="4 6" id="KW-1133">Transmembrane helix</keyword>
<feature type="transmembrane region" description="Helical" evidence="6">
    <location>
        <begin position="16"/>
        <end position="38"/>
    </location>
</feature>
<dbReference type="AlphaFoldDB" id="A0A841L3N4"/>
<dbReference type="GO" id="GO:0022857">
    <property type="term" value="F:transmembrane transporter activity"/>
    <property type="evidence" value="ECO:0007669"/>
    <property type="project" value="InterPro"/>
</dbReference>
<feature type="transmembrane region" description="Helical" evidence="6">
    <location>
        <begin position="102"/>
        <end position="126"/>
    </location>
</feature>
<keyword evidence="2" id="KW-0813">Transport</keyword>
<accession>A0A841L3N4</accession>
<dbReference type="Gene3D" id="1.20.1250.20">
    <property type="entry name" value="MFS general substrate transporter like domains"/>
    <property type="match status" value="1"/>
</dbReference>
<evidence type="ECO:0000256" key="2">
    <source>
        <dbReference type="ARBA" id="ARBA00022448"/>
    </source>
</evidence>
<dbReference type="EMBL" id="JACIIV010000010">
    <property type="protein sequence ID" value="MBB6227449.1"/>
    <property type="molecule type" value="Genomic_DNA"/>
</dbReference>
<gene>
    <name evidence="8" type="ORF">FHS79_001615</name>
</gene>
<reference evidence="8 9" key="1">
    <citation type="submission" date="2020-08" db="EMBL/GenBank/DDBJ databases">
        <title>Genomic Encyclopedia of Type Strains, Phase IV (KMG-IV): sequencing the most valuable type-strain genomes for metagenomic binning, comparative biology and taxonomic classification.</title>
        <authorList>
            <person name="Goeker M."/>
        </authorList>
    </citation>
    <scope>NUCLEOTIDE SEQUENCE [LARGE SCALE GENOMIC DNA]</scope>
    <source>
        <strain evidence="8 9">DSM 102189</strain>
    </source>
</reference>
<evidence type="ECO:0000256" key="4">
    <source>
        <dbReference type="ARBA" id="ARBA00022989"/>
    </source>
</evidence>
<dbReference type="PROSITE" id="PS50850">
    <property type="entry name" value="MFS"/>
    <property type="match status" value="1"/>
</dbReference>
<dbReference type="RefSeq" id="WP_184198056.1">
    <property type="nucleotide sequence ID" value="NZ_JACIIV010000010.1"/>
</dbReference>
<dbReference type="InterPro" id="IPR036259">
    <property type="entry name" value="MFS_trans_sf"/>
</dbReference>
<keyword evidence="9" id="KW-1185">Reference proteome</keyword>
<evidence type="ECO:0000313" key="8">
    <source>
        <dbReference type="EMBL" id="MBB6227449.1"/>
    </source>
</evidence>
<evidence type="ECO:0000256" key="5">
    <source>
        <dbReference type="ARBA" id="ARBA00023136"/>
    </source>
</evidence>